<sequence>MRRITTTALFLALLPLAIGCGTTPGATDAGVASCDATSSCPGDAPPEAACLEHLASGILDDGCGVFVAGSAGGGDDANPGTKAQPVFSVQRAIDLARMARGRVILCNDGFVANVRLPAGVDLLGGFSCRPWGGDHPIKVSTLQGTSDPGPIITVEPASADDTGAADGVSTIADLFIQASGRIAVFVQSDTAVEILRSEIRGAGGGAGRDGEELPGPNRAANGAHGMYGGDACSAATVSGGPAVVNQCKGGVPSIGGKGGDGLPNGAGDGDDGQPIATPDPTDGRGGDGDVTGIHCEGGFYGSYGAQGTVGAAGQGVGRLSETGWIADKAGDGGWGMPGQGGGGGGGRRGGLSVCGVAAKGGAGGGSGGAGGCGGRGGQGGENGHPSISLLALHAKVTVRNSVIRTGAGGPGGNGGPPQRGGDGGRGASGGALGDGTWSCQGGDGGRGGDGGYGGPGRGGDSIGIAYLDEDQLTLKGVTFELGLPGKGGISWNHDGGMVTGPEGMKVETLRFPE</sequence>
<feature type="signal peptide" evidence="2">
    <location>
        <begin position="1"/>
        <end position="26"/>
    </location>
</feature>
<feature type="compositionally biased region" description="Gly residues" evidence="1">
    <location>
        <begin position="406"/>
        <end position="433"/>
    </location>
</feature>
<evidence type="ECO:0000313" key="4">
    <source>
        <dbReference type="Proteomes" id="UP000238348"/>
    </source>
</evidence>
<evidence type="ECO:0008006" key="5">
    <source>
        <dbReference type="Google" id="ProtNLM"/>
    </source>
</evidence>
<feature type="compositionally biased region" description="Gly residues" evidence="1">
    <location>
        <begin position="331"/>
        <end position="348"/>
    </location>
</feature>
<evidence type="ECO:0000313" key="3">
    <source>
        <dbReference type="EMBL" id="AUX40063.1"/>
    </source>
</evidence>
<keyword evidence="2" id="KW-0732">Signal</keyword>
<dbReference type="OrthoDB" id="5526773at2"/>
<dbReference type="EMBL" id="CP012673">
    <property type="protein sequence ID" value="AUX40063.1"/>
    <property type="molecule type" value="Genomic_DNA"/>
</dbReference>
<gene>
    <name evidence="3" type="ORF">SOCE26_014590</name>
</gene>
<feature type="compositionally biased region" description="Gly residues" evidence="1">
    <location>
        <begin position="254"/>
        <end position="267"/>
    </location>
</feature>
<evidence type="ECO:0000256" key="2">
    <source>
        <dbReference type="SAM" id="SignalP"/>
    </source>
</evidence>
<protein>
    <recommendedName>
        <fullName evidence="5">PE-PGRS family protein</fullName>
    </recommendedName>
</protein>
<feature type="region of interest" description="Disordered" evidence="1">
    <location>
        <begin position="328"/>
        <end position="348"/>
    </location>
</feature>
<feature type="region of interest" description="Disordered" evidence="1">
    <location>
        <begin position="202"/>
        <end position="221"/>
    </location>
</feature>
<feature type="chain" id="PRO_5014837085" description="PE-PGRS family protein" evidence="2">
    <location>
        <begin position="27"/>
        <end position="513"/>
    </location>
</feature>
<evidence type="ECO:0000256" key="1">
    <source>
        <dbReference type="SAM" id="MobiDB-lite"/>
    </source>
</evidence>
<dbReference type="Proteomes" id="UP000238348">
    <property type="component" value="Chromosome"/>
</dbReference>
<feature type="region of interest" description="Disordered" evidence="1">
    <location>
        <begin position="254"/>
        <end position="290"/>
    </location>
</feature>
<organism evidence="3 4">
    <name type="scientific">Sorangium cellulosum</name>
    <name type="common">Polyangium cellulosum</name>
    <dbReference type="NCBI Taxonomy" id="56"/>
    <lineage>
        <taxon>Bacteria</taxon>
        <taxon>Pseudomonadati</taxon>
        <taxon>Myxococcota</taxon>
        <taxon>Polyangia</taxon>
        <taxon>Polyangiales</taxon>
        <taxon>Polyangiaceae</taxon>
        <taxon>Sorangium</taxon>
    </lineage>
</organism>
<dbReference type="AlphaFoldDB" id="A0A2L0EL82"/>
<feature type="region of interest" description="Disordered" evidence="1">
    <location>
        <begin position="403"/>
        <end position="456"/>
    </location>
</feature>
<feature type="compositionally biased region" description="Gly residues" evidence="1">
    <location>
        <begin position="441"/>
        <end position="456"/>
    </location>
</feature>
<name>A0A2L0EL82_SORCE</name>
<reference evidence="3 4" key="1">
    <citation type="submission" date="2015-09" db="EMBL/GenBank/DDBJ databases">
        <title>Sorangium comparison.</title>
        <authorList>
            <person name="Zaburannyi N."/>
            <person name="Bunk B."/>
            <person name="Overmann J."/>
            <person name="Mueller R."/>
        </authorList>
    </citation>
    <scope>NUCLEOTIDE SEQUENCE [LARGE SCALE GENOMIC DNA]</scope>
    <source>
        <strain evidence="3 4">So ce26</strain>
    </source>
</reference>
<dbReference type="PROSITE" id="PS51257">
    <property type="entry name" value="PROKAR_LIPOPROTEIN"/>
    <property type="match status" value="1"/>
</dbReference>
<proteinExistence type="predicted"/>
<accession>A0A2L0EL82</accession>